<dbReference type="RefSeq" id="WP_269336622.1">
    <property type="nucleotide sequence ID" value="NZ_JBFSSG010000001.1"/>
</dbReference>
<dbReference type="Proteomes" id="UP001570071">
    <property type="component" value="Unassembled WGS sequence"/>
</dbReference>
<evidence type="ECO:0000313" key="2">
    <source>
        <dbReference type="Proteomes" id="UP001570071"/>
    </source>
</evidence>
<reference evidence="1 2" key="1">
    <citation type="journal article" date="2024" name="ISME J.">
        <title>Tailless and filamentous prophages are predominant in marine Vibrio.</title>
        <authorList>
            <person name="Steensen K."/>
            <person name="Seneca J."/>
            <person name="Bartlau N."/>
            <person name="Yu X.A."/>
            <person name="Hussain F.A."/>
            <person name="Polz M.F."/>
        </authorList>
    </citation>
    <scope>NUCLEOTIDE SEQUENCE [LARGE SCALE GENOMIC DNA]</scope>
    <source>
        <strain evidence="1 2">10N.239.312.F12</strain>
    </source>
</reference>
<protein>
    <submittedName>
        <fullName evidence="1">Uncharacterized protein</fullName>
    </submittedName>
</protein>
<sequence length="229" mass="25913">MNQTTNPKQKLSFAVTFDVEGVQFAESLIDGLIVNLNHALQITVSEGLLSERNDDQSIITLSEIAHLNPSINIIQDNGTIEQIHTNLESLVVNVIDDPENSEEEDIFQLNGDDHVSLDSERTNSYNPESSDIFSGHAHVSRILQLGELVDVTLAEFITTTEDLKFCPVFHCDEKSWTREKPVVDFFEAGFEVYYTKDGKDVVLYRFNSEQLAKYAVSVWAEARERLNEE</sequence>
<proteinExistence type="predicted"/>
<keyword evidence="2" id="KW-1185">Reference proteome</keyword>
<accession>A0ABV4MRL4</accession>
<organism evidence="1 2">
    <name type="scientific">Vibrio pomeroyi</name>
    <dbReference type="NCBI Taxonomy" id="198832"/>
    <lineage>
        <taxon>Bacteria</taxon>
        <taxon>Pseudomonadati</taxon>
        <taxon>Pseudomonadota</taxon>
        <taxon>Gammaproteobacteria</taxon>
        <taxon>Vibrionales</taxon>
        <taxon>Vibrionaceae</taxon>
        <taxon>Vibrio</taxon>
    </lineage>
</organism>
<name>A0ABV4MRL4_9VIBR</name>
<comment type="caution">
    <text evidence="1">The sequence shown here is derived from an EMBL/GenBank/DDBJ whole genome shotgun (WGS) entry which is preliminary data.</text>
</comment>
<gene>
    <name evidence="1" type="ORF">AB6D66_01765</name>
</gene>
<dbReference type="EMBL" id="JBFSSG010000001">
    <property type="protein sequence ID" value="MEZ8719776.1"/>
    <property type="molecule type" value="Genomic_DNA"/>
</dbReference>
<evidence type="ECO:0000313" key="1">
    <source>
        <dbReference type="EMBL" id="MEZ8719776.1"/>
    </source>
</evidence>